<organism evidence="5 6">
    <name type="scientific">Caulobacter flavus</name>
    <dbReference type="NCBI Taxonomy" id="1679497"/>
    <lineage>
        <taxon>Bacteria</taxon>
        <taxon>Pseudomonadati</taxon>
        <taxon>Pseudomonadota</taxon>
        <taxon>Alphaproteobacteria</taxon>
        <taxon>Caulobacterales</taxon>
        <taxon>Caulobacteraceae</taxon>
        <taxon>Caulobacter</taxon>
    </lineage>
</organism>
<gene>
    <name evidence="4" type="ORF">C1707_02585</name>
    <name evidence="5" type="ORF">CFHF_03585</name>
</gene>
<keyword evidence="2" id="KW-0012">Acyltransferase</keyword>
<feature type="domain" description="N-acetyltransferase" evidence="3">
    <location>
        <begin position="2"/>
        <end position="143"/>
    </location>
</feature>
<dbReference type="Proteomes" id="UP000234483">
    <property type="component" value="Unassembled WGS sequence"/>
</dbReference>
<evidence type="ECO:0000313" key="5">
    <source>
        <dbReference type="EMBL" id="PLR19102.1"/>
    </source>
</evidence>
<protein>
    <submittedName>
        <fullName evidence="5">Acetyltransferase</fullName>
    </submittedName>
</protein>
<dbReference type="GO" id="GO:0016747">
    <property type="term" value="F:acyltransferase activity, transferring groups other than amino-acyl groups"/>
    <property type="evidence" value="ECO:0007669"/>
    <property type="project" value="InterPro"/>
</dbReference>
<sequence length="145" mass="15933">MISYRQSFPDDGDRVVEIWRRAVDATHDFLSPEDRAAIEEEVKGFLSTAPMWLAVDEADVAVAFMLLEGAHMQALFVDPDHRGTGVGRNLVTLALATQPTLTTDVNEQNAQAVGFYERMGFVVTGRSPTDGQGRGYPLVHLRKGA</sequence>
<dbReference type="Gene3D" id="3.40.630.30">
    <property type="match status" value="1"/>
</dbReference>
<dbReference type="KEGG" id="cfh:C1707_02585"/>
<evidence type="ECO:0000256" key="2">
    <source>
        <dbReference type="ARBA" id="ARBA00023315"/>
    </source>
</evidence>
<dbReference type="InterPro" id="IPR016181">
    <property type="entry name" value="Acyl_CoA_acyltransferase"/>
</dbReference>
<reference evidence="4 7" key="2">
    <citation type="submission" date="2018-01" db="EMBL/GenBank/DDBJ databases">
        <title>Complete genome sequence of Caulobacter flavus RHGG3.</title>
        <authorList>
            <person name="Yang E."/>
        </authorList>
    </citation>
    <scope>NUCLEOTIDE SEQUENCE [LARGE SCALE GENOMIC DNA]</scope>
    <source>
        <strain evidence="4 7">RHGG3</strain>
    </source>
</reference>
<dbReference type="SUPFAM" id="SSF55729">
    <property type="entry name" value="Acyl-CoA N-acyltransferases (Nat)"/>
    <property type="match status" value="1"/>
</dbReference>
<dbReference type="Pfam" id="PF13673">
    <property type="entry name" value="Acetyltransf_10"/>
    <property type="match status" value="1"/>
</dbReference>
<accession>A0A2N5CZ83</accession>
<dbReference type="EMBL" id="CP026100">
    <property type="protein sequence ID" value="AYV49429.1"/>
    <property type="molecule type" value="Genomic_DNA"/>
</dbReference>
<evidence type="ECO:0000313" key="7">
    <source>
        <dbReference type="Proteomes" id="UP000281192"/>
    </source>
</evidence>
<evidence type="ECO:0000256" key="1">
    <source>
        <dbReference type="ARBA" id="ARBA00022679"/>
    </source>
</evidence>
<proteinExistence type="predicted"/>
<dbReference type="PROSITE" id="PS51186">
    <property type="entry name" value="GNAT"/>
    <property type="match status" value="1"/>
</dbReference>
<evidence type="ECO:0000313" key="6">
    <source>
        <dbReference type="Proteomes" id="UP000234483"/>
    </source>
</evidence>
<keyword evidence="1 5" id="KW-0808">Transferase</keyword>
<dbReference type="InterPro" id="IPR000182">
    <property type="entry name" value="GNAT_dom"/>
</dbReference>
<dbReference type="OrthoDB" id="7205533at2"/>
<dbReference type="PANTHER" id="PTHR43800">
    <property type="entry name" value="PEPTIDYL-LYSINE N-ACETYLTRANSFERASE YJAB"/>
    <property type="match status" value="1"/>
</dbReference>
<name>A0A2N5CZ83_9CAUL</name>
<dbReference type="EMBL" id="PJRQ01000008">
    <property type="protein sequence ID" value="PLR19102.1"/>
    <property type="molecule type" value="Genomic_DNA"/>
</dbReference>
<dbReference type="AlphaFoldDB" id="A0A2N5CZ83"/>
<dbReference type="Proteomes" id="UP000281192">
    <property type="component" value="Chromosome"/>
</dbReference>
<evidence type="ECO:0000259" key="3">
    <source>
        <dbReference type="PROSITE" id="PS51186"/>
    </source>
</evidence>
<dbReference type="CDD" id="cd04301">
    <property type="entry name" value="NAT_SF"/>
    <property type="match status" value="1"/>
</dbReference>
<dbReference type="NCBIfam" id="NF007807">
    <property type="entry name" value="PRK10514.1"/>
    <property type="match status" value="1"/>
</dbReference>
<evidence type="ECO:0000313" key="4">
    <source>
        <dbReference type="EMBL" id="AYV49429.1"/>
    </source>
</evidence>
<dbReference type="PANTHER" id="PTHR43800:SF1">
    <property type="entry name" value="PEPTIDYL-LYSINE N-ACETYLTRANSFERASE YJAB"/>
    <property type="match status" value="1"/>
</dbReference>
<keyword evidence="7" id="KW-1185">Reference proteome</keyword>
<reference evidence="5 6" key="1">
    <citation type="submission" date="2017-12" db="EMBL/GenBank/DDBJ databases">
        <title>The genome sequence of Caulobacter flavus CGMCC1 15093.</title>
        <authorList>
            <person name="Gao J."/>
            <person name="Mao X."/>
            <person name="Sun J."/>
        </authorList>
    </citation>
    <scope>NUCLEOTIDE SEQUENCE [LARGE SCALE GENOMIC DNA]</scope>
    <source>
        <strain evidence="5 6">CGMCC1 15093</strain>
    </source>
</reference>